<organism evidence="1">
    <name type="scientific">marine sediment metagenome</name>
    <dbReference type="NCBI Taxonomy" id="412755"/>
    <lineage>
        <taxon>unclassified sequences</taxon>
        <taxon>metagenomes</taxon>
        <taxon>ecological metagenomes</taxon>
    </lineage>
</organism>
<dbReference type="AlphaFoldDB" id="A0A0F8ZI20"/>
<reference evidence="1" key="1">
    <citation type="journal article" date="2015" name="Nature">
        <title>Complex archaea that bridge the gap between prokaryotes and eukaryotes.</title>
        <authorList>
            <person name="Spang A."/>
            <person name="Saw J.H."/>
            <person name="Jorgensen S.L."/>
            <person name="Zaremba-Niedzwiedzka K."/>
            <person name="Martijn J."/>
            <person name="Lind A.E."/>
            <person name="van Eijk R."/>
            <person name="Schleper C."/>
            <person name="Guy L."/>
            <person name="Ettema T.J."/>
        </authorList>
    </citation>
    <scope>NUCLEOTIDE SEQUENCE</scope>
</reference>
<name>A0A0F8ZI20_9ZZZZ</name>
<proteinExistence type="predicted"/>
<comment type="caution">
    <text evidence="1">The sequence shown here is derived from an EMBL/GenBank/DDBJ whole genome shotgun (WGS) entry which is preliminary data.</text>
</comment>
<protein>
    <submittedName>
        <fullName evidence="1">Uncharacterized protein</fullName>
    </submittedName>
</protein>
<evidence type="ECO:0000313" key="1">
    <source>
        <dbReference type="EMBL" id="KKK85700.1"/>
    </source>
</evidence>
<accession>A0A0F8ZI20</accession>
<gene>
    <name evidence="1" type="ORF">LCGC14_2770680</name>
</gene>
<dbReference type="EMBL" id="LAZR01051186">
    <property type="protein sequence ID" value="KKK85700.1"/>
    <property type="molecule type" value="Genomic_DNA"/>
</dbReference>
<sequence length="139" mass="16743">MISTPNRIQFGAEYHLKIPFHHKEFIPEEFKEMLQNHFSRTEIFGLWGNKRISLLHELDKQAILKLVKMDPLKIRNIIPRKFYELVYPYLWKRSRKISYHSYKSLIDSITTDDFHLEALSNNSDDISYWDIYAISHNSK</sequence>